<dbReference type="InterPro" id="IPR004000">
    <property type="entry name" value="Actin"/>
</dbReference>
<dbReference type="PRINTS" id="PR00190">
    <property type="entry name" value="ACTIN"/>
</dbReference>
<evidence type="ECO:0000256" key="1">
    <source>
        <dbReference type="ARBA" id="ARBA00003520"/>
    </source>
</evidence>
<protein>
    <recommendedName>
        <fullName evidence="6">Actin</fullName>
    </recommendedName>
</protein>
<organism evidence="4 5">
    <name type="scientific">Elysia crispata</name>
    <name type="common">lettuce slug</name>
    <dbReference type="NCBI Taxonomy" id="231223"/>
    <lineage>
        <taxon>Eukaryota</taxon>
        <taxon>Metazoa</taxon>
        <taxon>Spiralia</taxon>
        <taxon>Lophotrochozoa</taxon>
        <taxon>Mollusca</taxon>
        <taxon>Gastropoda</taxon>
        <taxon>Heterobranchia</taxon>
        <taxon>Euthyneura</taxon>
        <taxon>Panpulmonata</taxon>
        <taxon>Sacoglossa</taxon>
        <taxon>Placobranchoidea</taxon>
        <taxon>Plakobranchidae</taxon>
        <taxon>Elysia</taxon>
    </lineage>
</organism>
<comment type="caution">
    <text evidence="4">The sequence shown here is derived from an EMBL/GenBank/DDBJ whole genome shotgun (WGS) entry which is preliminary data.</text>
</comment>
<reference evidence="4" key="1">
    <citation type="journal article" date="2023" name="G3 (Bethesda)">
        <title>A reference genome for the long-term kleptoplast-retaining sea slug Elysia crispata morphotype clarki.</title>
        <authorList>
            <person name="Eastman K.E."/>
            <person name="Pendleton A.L."/>
            <person name="Shaikh M.A."/>
            <person name="Suttiyut T."/>
            <person name="Ogas R."/>
            <person name="Tomko P."/>
            <person name="Gavelis G."/>
            <person name="Widhalm J.R."/>
            <person name="Wisecaver J.H."/>
        </authorList>
    </citation>
    <scope>NUCLEOTIDE SEQUENCE</scope>
    <source>
        <strain evidence="4">ECLA1</strain>
    </source>
</reference>
<dbReference type="SMART" id="SM00268">
    <property type="entry name" value="ACTIN"/>
    <property type="match status" value="1"/>
</dbReference>
<name>A0AAE0ZE87_9GAST</name>
<dbReference type="SUPFAM" id="SSF53067">
    <property type="entry name" value="Actin-like ATPase domain"/>
    <property type="match status" value="2"/>
</dbReference>
<dbReference type="Gene3D" id="3.30.420.40">
    <property type="match status" value="2"/>
</dbReference>
<dbReference type="AlphaFoldDB" id="A0AAE0ZE87"/>
<comment type="function">
    <text evidence="1">Actins are highly conserved proteins that are involved in various types of cell motility and are ubiquitously expressed in all eukaryotic cells.</text>
</comment>
<proteinExistence type="inferred from homology"/>
<sequence>MASGNKSAIVMDVGSASCKMGFAGDDDPKCVLPTVVGKPKHKFEESRHFVGYEAQNRKALLSLTSPVQRGIVTDWDDMRTIWDHVFKDEFTAKLSEHPVLVTDTPENPKTNREQMAQVLFETYQVPALFVAYQAVLSLYSAGRTTGMVLDIGHGVTTAVPVFEGYSITTAVRRNDFAGTDLTDMMMKSLADRDYRFVTAASKLDAQTMKETHCYVPDDYEKELESLKAKEGQTYELPDGKKIPLGPERFTIPESLFNPGLAGRPNDQGLPRMVQDAIFRCEVDTRRQLYKNIILVGGSSLFHGMQAKLKKEVAKTCPFAGEANVNAPPTRLLSAWTGGSILAALSTFETMWLDKKDYEEEGPHILHKKCF</sequence>
<evidence type="ECO:0000256" key="2">
    <source>
        <dbReference type="ARBA" id="ARBA00006752"/>
    </source>
</evidence>
<evidence type="ECO:0008006" key="6">
    <source>
        <dbReference type="Google" id="ProtNLM"/>
    </source>
</evidence>
<evidence type="ECO:0000313" key="5">
    <source>
        <dbReference type="Proteomes" id="UP001283361"/>
    </source>
</evidence>
<dbReference type="EMBL" id="JAWDGP010004106">
    <property type="protein sequence ID" value="KAK3767794.1"/>
    <property type="molecule type" value="Genomic_DNA"/>
</dbReference>
<accession>A0AAE0ZE87</accession>
<comment type="similarity">
    <text evidence="2 3">Belongs to the actin family.</text>
</comment>
<dbReference type="InterPro" id="IPR043129">
    <property type="entry name" value="ATPase_NBD"/>
</dbReference>
<dbReference type="FunFam" id="3.30.420.40:FF:000050">
    <property type="entry name" value="Actin, alpha skeletal muscle"/>
    <property type="match status" value="1"/>
</dbReference>
<dbReference type="Proteomes" id="UP001283361">
    <property type="component" value="Unassembled WGS sequence"/>
</dbReference>
<keyword evidence="5" id="KW-1185">Reference proteome</keyword>
<evidence type="ECO:0000256" key="3">
    <source>
        <dbReference type="RuleBase" id="RU000487"/>
    </source>
</evidence>
<gene>
    <name evidence="4" type="ORF">RRG08_053940</name>
</gene>
<dbReference type="Gene3D" id="3.90.640.10">
    <property type="entry name" value="Actin, Chain A, domain 4"/>
    <property type="match status" value="1"/>
</dbReference>
<dbReference type="Pfam" id="PF00022">
    <property type="entry name" value="Actin"/>
    <property type="match status" value="1"/>
</dbReference>
<evidence type="ECO:0000313" key="4">
    <source>
        <dbReference type="EMBL" id="KAK3767794.1"/>
    </source>
</evidence>
<dbReference type="PANTHER" id="PTHR11937">
    <property type="entry name" value="ACTIN"/>
    <property type="match status" value="1"/>
</dbReference>